<dbReference type="Pfam" id="PF12068">
    <property type="entry name" value="PH_RBD"/>
    <property type="match status" value="1"/>
</dbReference>
<dbReference type="EMBL" id="VXIV02001831">
    <property type="protein sequence ID" value="KAF6029302.1"/>
    <property type="molecule type" value="Genomic_DNA"/>
</dbReference>
<gene>
    <name evidence="4" type="ORF">EB796_012370</name>
</gene>
<dbReference type="AlphaFoldDB" id="A0A7J7JSH4"/>
<evidence type="ECO:0000313" key="4">
    <source>
        <dbReference type="EMBL" id="KAF6029302.1"/>
    </source>
</evidence>
<feature type="compositionally biased region" description="Polar residues" evidence="2">
    <location>
        <begin position="557"/>
        <end position="567"/>
    </location>
</feature>
<dbReference type="SUPFAM" id="SSF47923">
    <property type="entry name" value="Ypt/Rab-GAP domain of gyp1p"/>
    <property type="match status" value="2"/>
</dbReference>
<feature type="region of interest" description="Disordered" evidence="2">
    <location>
        <begin position="557"/>
        <end position="586"/>
    </location>
</feature>
<protein>
    <submittedName>
        <fullName evidence="4">TBC1D15</fullName>
    </submittedName>
</protein>
<evidence type="ECO:0000259" key="3">
    <source>
        <dbReference type="PROSITE" id="PS50086"/>
    </source>
</evidence>
<keyword evidence="1" id="KW-0343">GTPase activation</keyword>
<dbReference type="PANTHER" id="PTHR22957:SF645">
    <property type="entry name" value="LD27216P"/>
    <property type="match status" value="1"/>
</dbReference>
<dbReference type="Pfam" id="PF00566">
    <property type="entry name" value="RabGAP-TBC"/>
    <property type="match status" value="1"/>
</dbReference>
<dbReference type="SMART" id="SM00164">
    <property type="entry name" value="TBC"/>
    <property type="match status" value="1"/>
</dbReference>
<dbReference type="GO" id="GO:0005737">
    <property type="term" value="C:cytoplasm"/>
    <property type="evidence" value="ECO:0007669"/>
    <property type="project" value="UniProtKB-ARBA"/>
</dbReference>
<dbReference type="GO" id="GO:0005096">
    <property type="term" value="F:GTPase activator activity"/>
    <property type="evidence" value="ECO:0007669"/>
    <property type="project" value="UniProtKB-KW"/>
</dbReference>
<dbReference type="PROSITE" id="PS50086">
    <property type="entry name" value="TBC_RABGAP"/>
    <property type="match status" value="1"/>
</dbReference>
<dbReference type="InterPro" id="IPR035969">
    <property type="entry name" value="Rab-GAP_TBC_sf"/>
</dbReference>
<feature type="domain" description="Rab-GAP TBC" evidence="3">
    <location>
        <begin position="319"/>
        <end position="483"/>
    </location>
</feature>
<sequence>MAALDPIQEKVVYSVTHTYIKVKNGSNKEEYIYGTLLMLEKPDGCHIEWREDPTHVDAVNDSWDFINADAVSFTYSNSAAELTDITPTAARTEGSCRMINQQKFHNPINFHVDNLRSFKRMKGKLVKNSCIMFILDCGTSHPPIYFPKGGVTDKFLHHLGKKVIITQSATDGNRFLVSPHQQEALESSFDALNLFADQGSALSRFAADPVRGTFTAFAKVSKLLTNTLVASEDKNSVPPEICDQLRISVEENETDFSAIHSTQPEDPDFLFIDEKAQLPEVEKKPRGEPLKRAVWEKFFDAEGRVTNPEELKQIIYRGGVSHDLRSEVWKFLLSFYSWDSTTREREEFRKTKVGDNNERLHQLNDILMTFVMYDFNLGYVQGMSDLLSPLLLVMENEVDTFWCFVGFMNLLHSNFEMDQEGMKLQLNQLNQIVQVADGQLYSYLDDHESSNMYFAFRWLLIVFKREFFMDDIMSLWEVFWTGLPCKNYQLVIATALLCQCKGDIIENQFGFNEILKYINDRSGDIVLSELLIQSEALAEQLITCTNLPSYVRKIISPGSQSSATQPSPDRKPARPTSSPRKRTAES</sequence>
<name>A0A7J7JSH4_BUGNE</name>
<dbReference type="PANTHER" id="PTHR22957">
    <property type="entry name" value="TBC1 DOMAIN FAMILY MEMBER GTPASE-ACTIVATING PROTEIN"/>
    <property type="match status" value="1"/>
</dbReference>
<dbReference type="Proteomes" id="UP000593567">
    <property type="component" value="Unassembled WGS sequence"/>
</dbReference>
<proteinExistence type="predicted"/>
<dbReference type="Gene3D" id="1.10.8.270">
    <property type="entry name" value="putative rabgap domain of human tbc1 domain family member 14 like domains"/>
    <property type="match status" value="1"/>
</dbReference>
<accession>A0A7J7JSH4</accession>
<evidence type="ECO:0000256" key="1">
    <source>
        <dbReference type="ARBA" id="ARBA00022468"/>
    </source>
</evidence>
<reference evidence="4" key="1">
    <citation type="submission" date="2020-06" db="EMBL/GenBank/DDBJ databases">
        <title>Draft genome of Bugula neritina, a colonial animal packing powerful symbionts and potential medicines.</title>
        <authorList>
            <person name="Rayko M."/>
        </authorList>
    </citation>
    <scope>NUCLEOTIDE SEQUENCE [LARGE SCALE GENOMIC DNA]</scope>
    <source>
        <strain evidence="4">Kwan_BN1</strain>
    </source>
</reference>
<evidence type="ECO:0000256" key="2">
    <source>
        <dbReference type="SAM" id="MobiDB-lite"/>
    </source>
</evidence>
<dbReference type="InterPro" id="IPR000195">
    <property type="entry name" value="Rab-GAP-TBC_dom"/>
</dbReference>
<evidence type="ECO:0000313" key="5">
    <source>
        <dbReference type="Proteomes" id="UP000593567"/>
    </source>
</evidence>
<organism evidence="4 5">
    <name type="scientific">Bugula neritina</name>
    <name type="common">Brown bryozoan</name>
    <name type="synonym">Sertularia neritina</name>
    <dbReference type="NCBI Taxonomy" id="10212"/>
    <lineage>
        <taxon>Eukaryota</taxon>
        <taxon>Metazoa</taxon>
        <taxon>Spiralia</taxon>
        <taxon>Lophotrochozoa</taxon>
        <taxon>Bryozoa</taxon>
        <taxon>Gymnolaemata</taxon>
        <taxon>Cheilostomatida</taxon>
        <taxon>Flustrina</taxon>
        <taxon>Buguloidea</taxon>
        <taxon>Bugulidae</taxon>
        <taxon>Bugula</taxon>
    </lineage>
</organism>
<dbReference type="Gene3D" id="1.10.472.80">
    <property type="entry name" value="Ypt/Rab-GAP domain of gyp1p, domain 3"/>
    <property type="match status" value="1"/>
</dbReference>
<dbReference type="OrthoDB" id="10264062at2759"/>
<comment type="caution">
    <text evidence="4">The sequence shown here is derived from an EMBL/GenBank/DDBJ whole genome shotgun (WGS) entry which is preliminary data.</text>
</comment>
<dbReference type="InterPro" id="IPR021935">
    <property type="entry name" value="SGSM1/2_RBD"/>
</dbReference>
<keyword evidence="5" id="KW-1185">Reference proteome</keyword>